<gene>
    <name evidence="2" type="ORF">L1I30_02520</name>
</gene>
<protein>
    <recommendedName>
        <fullName evidence="4">TonB-dependent receptor plug domain-containing protein</fullName>
    </recommendedName>
</protein>
<comment type="caution">
    <text evidence="2">The sequence shown here is derived from an EMBL/GenBank/DDBJ whole genome shotgun (WGS) entry which is preliminary data.</text>
</comment>
<keyword evidence="3" id="KW-1185">Reference proteome</keyword>
<evidence type="ECO:0000313" key="3">
    <source>
        <dbReference type="Proteomes" id="UP001179363"/>
    </source>
</evidence>
<accession>A0ABS9ECF6</accession>
<evidence type="ECO:0000256" key="1">
    <source>
        <dbReference type="SAM" id="SignalP"/>
    </source>
</evidence>
<keyword evidence="1" id="KW-0732">Signal</keyword>
<evidence type="ECO:0000313" key="2">
    <source>
        <dbReference type="EMBL" id="MCF4100532.1"/>
    </source>
</evidence>
<organism evidence="2 3">
    <name type="scientific">Gillisia lutea</name>
    <dbReference type="NCBI Taxonomy" id="2909668"/>
    <lineage>
        <taxon>Bacteria</taxon>
        <taxon>Pseudomonadati</taxon>
        <taxon>Bacteroidota</taxon>
        <taxon>Flavobacteriia</taxon>
        <taxon>Flavobacteriales</taxon>
        <taxon>Flavobacteriaceae</taxon>
        <taxon>Gillisia</taxon>
    </lineage>
</organism>
<feature type="chain" id="PRO_5047331731" description="TonB-dependent receptor plug domain-containing protein" evidence="1">
    <location>
        <begin position="28"/>
        <end position="118"/>
    </location>
</feature>
<evidence type="ECO:0008006" key="4">
    <source>
        <dbReference type="Google" id="ProtNLM"/>
    </source>
</evidence>
<sequence>MKFKKLNSLLPILLLAFLNVFSSLAIASPDVSKNLNSRDFDYLQADQNTQALFLEEITVANYLIADPENLSGGSSVIITGISEVTFLRSSFNSFAGWTYQQDQRSIISHHIFPFHFFW</sequence>
<feature type="signal peptide" evidence="1">
    <location>
        <begin position="1"/>
        <end position="27"/>
    </location>
</feature>
<dbReference type="Proteomes" id="UP001179363">
    <property type="component" value="Unassembled WGS sequence"/>
</dbReference>
<proteinExistence type="predicted"/>
<dbReference type="EMBL" id="JAKGTH010000006">
    <property type="protein sequence ID" value="MCF4100532.1"/>
    <property type="molecule type" value="Genomic_DNA"/>
</dbReference>
<name>A0ABS9ECF6_9FLAO</name>
<reference evidence="2" key="1">
    <citation type="submission" date="2022-01" db="EMBL/GenBank/DDBJ databases">
        <title>Gillisia lutea sp. nov., isolated from marine plastic residues from the Malvarosa beach (Valencia, Spain).</title>
        <authorList>
            <person name="Vidal-Verdu A."/>
            <person name="Molina-Menor E."/>
            <person name="Satari L."/>
            <person name="Pascual J."/>
            <person name="Pereto J."/>
            <person name="Porcar M."/>
        </authorList>
    </citation>
    <scope>NUCLEOTIDE SEQUENCE</scope>
    <source>
        <strain evidence="2">M10.2A</strain>
    </source>
</reference>
<dbReference type="RefSeq" id="WP_236132673.1">
    <property type="nucleotide sequence ID" value="NZ_JAKGTH010000006.1"/>
</dbReference>